<evidence type="ECO:0000313" key="2">
    <source>
        <dbReference type="EMBL" id="MEN3749552.1"/>
    </source>
</evidence>
<feature type="transmembrane region" description="Helical" evidence="1">
    <location>
        <begin position="382"/>
        <end position="407"/>
    </location>
</feature>
<keyword evidence="1" id="KW-1133">Transmembrane helix</keyword>
<keyword evidence="3" id="KW-1185">Reference proteome</keyword>
<feature type="transmembrane region" description="Helical" evidence="1">
    <location>
        <begin position="101"/>
        <end position="126"/>
    </location>
</feature>
<feature type="transmembrane region" description="Helical" evidence="1">
    <location>
        <begin position="419"/>
        <end position="441"/>
    </location>
</feature>
<keyword evidence="1" id="KW-0472">Membrane</keyword>
<dbReference type="NCBIfam" id="TIGR00791">
    <property type="entry name" value="gntP"/>
    <property type="match status" value="1"/>
</dbReference>
<dbReference type="Pfam" id="PF02447">
    <property type="entry name" value="GntP_permease"/>
    <property type="match status" value="1"/>
</dbReference>
<dbReference type="Proteomes" id="UP001427805">
    <property type="component" value="Unassembled WGS sequence"/>
</dbReference>
<dbReference type="RefSeq" id="WP_346248599.1">
    <property type="nucleotide sequence ID" value="NZ_JBDIZK010000015.1"/>
</dbReference>
<protein>
    <submittedName>
        <fullName evidence="2">Gluconate:H+ symporter</fullName>
    </submittedName>
</protein>
<keyword evidence="1" id="KW-0812">Transmembrane</keyword>
<feature type="transmembrane region" description="Helical" evidence="1">
    <location>
        <begin position="59"/>
        <end position="81"/>
    </location>
</feature>
<dbReference type="EMBL" id="JBDIZK010000015">
    <property type="protein sequence ID" value="MEN3749552.1"/>
    <property type="molecule type" value="Genomic_DNA"/>
</dbReference>
<dbReference type="PANTHER" id="PTHR30354:SF25">
    <property type="entry name" value="INNER MEMBRANE PERMEASE YGBN"/>
    <property type="match status" value="1"/>
</dbReference>
<feature type="transmembrane region" description="Helical" evidence="1">
    <location>
        <begin position="138"/>
        <end position="156"/>
    </location>
</feature>
<sequence>MVMTLTIVALSIAAVVLLVLRLRMQPFLALLLVALVTGLAFGGDPIKVIDAIRKGTGEALGFVAVVIGLGALLGGMLEASGGVRAIAHRLLDLFGERRMPWALTAIGVIVGIPLFFDVALIILAPLVATLAMRAQRRVTWFALPMLAGLMTMHALLPPHPGPVAVAELLGTDYGLLALYGLACGIPAAIVAGPVFARLFHSAPGWGDQSTPPMLDEGAPQTQPIGFWPALVAMLVPLTLIIVAAVANQGMAAGPLRSAILFLGHPFTALVIACLGTIAWLRIRAGTSFDTLSSIMTRSLEPAGVMVLIIGAGAAYKEVLIESGAGEQVTAAVTAAQVPVLVFAFLLAAFVRVAQGSATVAMVTAAGLAAPLIQAAALNPNRIALVTVAIAGGASVASHVNDTGFWLVKQYLGLTEAQTFRSWTICATLAGLTMFAMALILWPFA</sequence>
<feature type="transmembrane region" description="Helical" evidence="1">
    <location>
        <begin position="357"/>
        <end position="376"/>
    </location>
</feature>
<dbReference type="InterPro" id="IPR003474">
    <property type="entry name" value="Glcn_transporter"/>
</dbReference>
<name>A0ABV0BDC7_9SPHN</name>
<proteinExistence type="predicted"/>
<organism evidence="2 3">
    <name type="scientific">Sphingomonas rustica</name>
    <dbReference type="NCBI Taxonomy" id="3103142"/>
    <lineage>
        <taxon>Bacteria</taxon>
        <taxon>Pseudomonadati</taxon>
        <taxon>Pseudomonadota</taxon>
        <taxon>Alphaproteobacteria</taxon>
        <taxon>Sphingomonadales</taxon>
        <taxon>Sphingomonadaceae</taxon>
        <taxon>Sphingomonas</taxon>
    </lineage>
</organism>
<feature type="transmembrane region" description="Helical" evidence="1">
    <location>
        <begin position="327"/>
        <end position="350"/>
    </location>
</feature>
<dbReference type="PIRSF" id="PIRSF002746">
    <property type="entry name" value="Gluconate_transporter"/>
    <property type="match status" value="1"/>
</dbReference>
<accession>A0ABV0BDC7</accession>
<dbReference type="PANTHER" id="PTHR30354">
    <property type="entry name" value="GNT FAMILY GLUCONATE TRANSPORTER"/>
    <property type="match status" value="1"/>
</dbReference>
<evidence type="ECO:0000313" key="3">
    <source>
        <dbReference type="Proteomes" id="UP001427805"/>
    </source>
</evidence>
<reference evidence="2 3" key="1">
    <citation type="submission" date="2024-05" db="EMBL/GenBank/DDBJ databases">
        <title>Sphingomonas sp. HF-S3 16S ribosomal RNA gene Genome sequencing and assembly.</title>
        <authorList>
            <person name="Lee H."/>
        </authorList>
    </citation>
    <scope>NUCLEOTIDE SEQUENCE [LARGE SCALE GENOMIC DNA]</scope>
    <source>
        <strain evidence="2 3">HF-S3</strain>
    </source>
</reference>
<feature type="transmembrane region" description="Helical" evidence="1">
    <location>
        <begin position="258"/>
        <end position="282"/>
    </location>
</feature>
<feature type="transmembrane region" description="Helical" evidence="1">
    <location>
        <begin position="224"/>
        <end position="246"/>
    </location>
</feature>
<feature type="transmembrane region" description="Helical" evidence="1">
    <location>
        <begin position="27"/>
        <end position="47"/>
    </location>
</feature>
<comment type="caution">
    <text evidence="2">The sequence shown here is derived from an EMBL/GenBank/DDBJ whole genome shotgun (WGS) entry which is preliminary data.</text>
</comment>
<evidence type="ECO:0000256" key="1">
    <source>
        <dbReference type="SAM" id="Phobius"/>
    </source>
</evidence>
<gene>
    <name evidence="2" type="ORF">TPR58_20435</name>
</gene>
<feature type="transmembrane region" description="Helical" evidence="1">
    <location>
        <begin position="176"/>
        <end position="199"/>
    </location>
</feature>